<dbReference type="PANTHER" id="PTHR46880">
    <property type="entry name" value="RAS-ASSOCIATING DOMAIN-CONTAINING PROTEIN"/>
    <property type="match status" value="1"/>
</dbReference>
<reference evidence="2 3" key="1">
    <citation type="journal article" date="2023" name="Sci. Data">
        <title>Genome assembly of the Korean intertidal mud-creeper Batillaria attramentaria.</title>
        <authorList>
            <person name="Patra A.K."/>
            <person name="Ho P.T."/>
            <person name="Jun S."/>
            <person name="Lee S.J."/>
            <person name="Kim Y."/>
            <person name="Won Y.J."/>
        </authorList>
    </citation>
    <scope>NUCLEOTIDE SEQUENCE [LARGE SCALE GENOMIC DNA]</scope>
    <source>
        <strain evidence="2">Wonlab-2016</strain>
    </source>
</reference>
<comment type="caution">
    <text evidence="2">The sequence shown here is derived from an EMBL/GenBank/DDBJ whole genome shotgun (WGS) entry which is preliminary data.</text>
</comment>
<protein>
    <recommendedName>
        <fullName evidence="1">HAT C-terminal dimerisation domain-containing protein</fullName>
    </recommendedName>
</protein>
<dbReference type="EMBL" id="JACVVK020000191">
    <property type="protein sequence ID" value="KAK7485624.1"/>
    <property type="molecule type" value="Genomic_DNA"/>
</dbReference>
<dbReference type="PANTHER" id="PTHR46880:SF6">
    <property type="entry name" value="U1-TYPE DOMAIN-CONTAINING PROTEIN"/>
    <property type="match status" value="1"/>
</dbReference>
<evidence type="ECO:0000259" key="1">
    <source>
        <dbReference type="Pfam" id="PF05699"/>
    </source>
</evidence>
<evidence type="ECO:0000313" key="2">
    <source>
        <dbReference type="EMBL" id="KAK7485624.1"/>
    </source>
</evidence>
<gene>
    <name evidence="2" type="ORF">BaRGS_00023073</name>
</gene>
<dbReference type="SUPFAM" id="SSF53098">
    <property type="entry name" value="Ribonuclease H-like"/>
    <property type="match status" value="1"/>
</dbReference>
<dbReference type="InterPro" id="IPR008906">
    <property type="entry name" value="HATC_C_dom"/>
</dbReference>
<feature type="domain" description="HAT C-terminal dimerisation" evidence="1">
    <location>
        <begin position="250"/>
        <end position="297"/>
    </location>
</feature>
<proteinExistence type="predicted"/>
<organism evidence="2 3">
    <name type="scientific">Batillaria attramentaria</name>
    <dbReference type="NCBI Taxonomy" id="370345"/>
    <lineage>
        <taxon>Eukaryota</taxon>
        <taxon>Metazoa</taxon>
        <taxon>Spiralia</taxon>
        <taxon>Lophotrochozoa</taxon>
        <taxon>Mollusca</taxon>
        <taxon>Gastropoda</taxon>
        <taxon>Caenogastropoda</taxon>
        <taxon>Sorbeoconcha</taxon>
        <taxon>Cerithioidea</taxon>
        <taxon>Batillariidae</taxon>
        <taxon>Batillaria</taxon>
    </lineage>
</organism>
<name>A0ABD0KET9_9CAEN</name>
<evidence type="ECO:0000313" key="3">
    <source>
        <dbReference type="Proteomes" id="UP001519460"/>
    </source>
</evidence>
<dbReference type="Proteomes" id="UP001519460">
    <property type="component" value="Unassembled WGS sequence"/>
</dbReference>
<accession>A0ABD0KET9</accession>
<dbReference type="AlphaFoldDB" id="A0ABD0KET9"/>
<sequence length="324" mass="36205">MTGRHNGVGVRLQHQQLALVHVHCAAHRVALATKDVTEVVTELEEEAQSQRGNAGAATKVSHVCFHRAMTYMLSDIIPVMEKLNLTFQRDSVNLSDIEPAVKCASDTLLAQPGENEENFTATVDIATGAFQGVTLTRVERRATFQHVRADFIQALIQSLEKHFPDEQLSVLKALANVFDRDRYPSPKQRHPLDAHATADLALHTRRCATVINGPWAQRDFNQFKRALVRYGGPATFESSCRIAIRNLAVSYPDFALLAKIALVIPVSSVPAERGFSEQNKIRTSAHNQLSEDRVSKLRIHARDIGSFDITAASDWFHRMRARRK</sequence>
<dbReference type="Pfam" id="PF05699">
    <property type="entry name" value="Dimer_Tnp_hAT"/>
    <property type="match status" value="1"/>
</dbReference>
<dbReference type="InterPro" id="IPR012337">
    <property type="entry name" value="RNaseH-like_sf"/>
</dbReference>
<keyword evidence="3" id="KW-1185">Reference proteome</keyword>